<dbReference type="AlphaFoldDB" id="A0A1D8TQN6"/>
<dbReference type="SUPFAM" id="SSF53335">
    <property type="entry name" value="S-adenosyl-L-methionine-dependent methyltransferases"/>
    <property type="match status" value="1"/>
</dbReference>
<dbReference type="PANTHER" id="PTHR43619">
    <property type="entry name" value="S-ADENOSYL-L-METHIONINE-DEPENDENT METHYLTRANSFERASE YKTD-RELATED"/>
    <property type="match status" value="1"/>
</dbReference>
<dbReference type="Gene3D" id="3.40.50.150">
    <property type="entry name" value="Vaccinia Virus protein VP39"/>
    <property type="match status" value="1"/>
</dbReference>
<comment type="similarity">
    <text evidence="1 4">Belongs to the UPF0677 family.</text>
</comment>
<evidence type="ECO:0000256" key="1">
    <source>
        <dbReference type="ARBA" id="ARBA00008138"/>
    </source>
</evidence>
<gene>
    <name evidence="5" type="ORF">BJP34_11300</name>
</gene>
<dbReference type="NCBIfam" id="TIGR00027">
    <property type="entry name" value="mthyl_TIGR00027"/>
    <property type="match status" value="1"/>
</dbReference>
<comment type="function">
    <text evidence="4">Exhibits S-adenosyl-L-methionine-dependent methyltransferase activity.</text>
</comment>
<dbReference type="STRING" id="1458985.BJP34_11300"/>
<keyword evidence="4" id="KW-0949">S-adenosyl-L-methionine</keyword>
<dbReference type="OrthoDB" id="9800233at2"/>
<dbReference type="InterPro" id="IPR011610">
    <property type="entry name" value="SAM_mthyl_Trfase_ML2640-like"/>
</dbReference>
<evidence type="ECO:0000256" key="2">
    <source>
        <dbReference type="ARBA" id="ARBA00022603"/>
    </source>
</evidence>
<keyword evidence="2 4" id="KW-0489">Methyltransferase</keyword>
<protein>
    <recommendedName>
        <fullName evidence="4">S-adenosyl-L-methionine-dependent methyltransferase</fullName>
        <ecNumber evidence="4">2.1.1.-</ecNumber>
    </recommendedName>
</protein>
<evidence type="ECO:0000256" key="3">
    <source>
        <dbReference type="ARBA" id="ARBA00022679"/>
    </source>
</evidence>
<dbReference type="Pfam" id="PF04072">
    <property type="entry name" value="LCM"/>
    <property type="match status" value="1"/>
</dbReference>
<keyword evidence="3 5" id="KW-0808">Transferase</keyword>
<dbReference type="RefSeq" id="WP_070392435.1">
    <property type="nucleotide sequence ID" value="NZ_CP017599.1"/>
</dbReference>
<organism evidence="5 6">
    <name type="scientific">Moorena producens PAL-8-15-08-1</name>
    <dbReference type="NCBI Taxonomy" id="1458985"/>
    <lineage>
        <taxon>Bacteria</taxon>
        <taxon>Bacillati</taxon>
        <taxon>Cyanobacteriota</taxon>
        <taxon>Cyanophyceae</taxon>
        <taxon>Coleofasciculales</taxon>
        <taxon>Coleofasciculaceae</taxon>
        <taxon>Moorena</taxon>
    </lineage>
</organism>
<dbReference type="EMBL" id="CP017599">
    <property type="protein sequence ID" value="AOW99961.1"/>
    <property type="molecule type" value="Genomic_DNA"/>
</dbReference>
<evidence type="ECO:0000256" key="4">
    <source>
        <dbReference type="RuleBase" id="RU362030"/>
    </source>
</evidence>
<proteinExistence type="inferred from homology"/>
<dbReference type="Proteomes" id="UP000177870">
    <property type="component" value="Chromosome"/>
</dbReference>
<evidence type="ECO:0000313" key="6">
    <source>
        <dbReference type="Proteomes" id="UP000177870"/>
    </source>
</evidence>
<reference evidence="6" key="1">
    <citation type="submission" date="2016-10" db="EMBL/GenBank/DDBJ databases">
        <title>Comparative genomics uncovers the prolific and rare metabolic potential of the cyanobacterial genus Moorea.</title>
        <authorList>
            <person name="Leao T."/>
            <person name="Castelao G."/>
            <person name="Korobeynikov A."/>
            <person name="Monroe E.A."/>
            <person name="Podell S."/>
            <person name="Glukhov E."/>
            <person name="Allen E."/>
            <person name="Gerwick W.H."/>
            <person name="Gerwick L."/>
        </authorList>
    </citation>
    <scope>NUCLEOTIDE SEQUENCE [LARGE SCALE GENOMIC DNA]</scope>
    <source>
        <strain evidence="6">PAL-8-15-08-1</strain>
    </source>
</reference>
<dbReference type="EC" id="2.1.1.-" evidence="4"/>
<dbReference type="GO" id="GO:0008168">
    <property type="term" value="F:methyltransferase activity"/>
    <property type="evidence" value="ECO:0007669"/>
    <property type="project" value="UniProtKB-UniRule"/>
</dbReference>
<dbReference type="InterPro" id="IPR007213">
    <property type="entry name" value="Ppm1/Ppm2/Tcmp"/>
</dbReference>
<dbReference type="KEGG" id="mpro:BJP34_11300"/>
<accession>A0A1D8TQN6</accession>
<evidence type="ECO:0000313" key="5">
    <source>
        <dbReference type="EMBL" id="AOW99961.1"/>
    </source>
</evidence>
<sequence>MTSSLPGNPQPEQFVPFTARLMAAIRTKETKRSDRLFNDPFAAQLAGEEAFTVLEQKLKVEDQAYVAVRTRLFDDFLLSASAKAHQVVILASGMDTRAYRLSWSSVTKIYELDQPQVLKTKATILQEVVPNCQHCAISADLTQPWSHLLLTKGYQPELPSVWLLEGLLMYLSEPEVHQLLETISQLTATDSYLALDLVNVKGIEYEPYKGYFRSGFDYPEELLAQYDWEAEVIQPGDEGANFDRFIEPLPPRDVPDVARVFLVKAKKQ</sequence>
<dbReference type="PANTHER" id="PTHR43619:SF2">
    <property type="entry name" value="S-ADENOSYL-L-METHIONINE-DEPENDENT METHYLTRANSFERASES SUPERFAMILY PROTEIN"/>
    <property type="match status" value="1"/>
</dbReference>
<dbReference type="InterPro" id="IPR029063">
    <property type="entry name" value="SAM-dependent_MTases_sf"/>
</dbReference>
<dbReference type="GO" id="GO:0032259">
    <property type="term" value="P:methylation"/>
    <property type="evidence" value="ECO:0007669"/>
    <property type="project" value="UniProtKB-KW"/>
</dbReference>
<name>A0A1D8TQN6_9CYAN</name>